<dbReference type="AlphaFoldDB" id="E3LQ67"/>
<dbReference type="PANTHER" id="PTHR35574">
    <property type="entry name" value="PUTATIVE-RELATED"/>
    <property type="match status" value="1"/>
</dbReference>
<sequence>MPLIMYKFLLVTSIFLIVSGLILTAFSLFSPLWEVVDFPRSHLSHHHGLWWDCIVHHDTLIPLHEVQAELRGDRCDSKMDSSVQATLRVALEKGDAEAKELLLHRFLRKLQSIPSEIYHRSISAHHKGVIFFAVFTFVFGLISILIGSCSPCFPPNSLLYVVGVFMTGACSLLADVIYIFAFNQKPVFVKDQTDPHQDVILMRRERGSVGPIYKRLGIATYIHMFGSMLLIAAFIFSIFCAYFLITSKHAHDVCCTSRKEYRDQNKWRNSGLILKTGRVPHQSHRPFVVIDDDSSI</sequence>
<dbReference type="FunFam" id="1.20.140.150:FF:000039">
    <property type="entry name" value="Neuronal SYmmetry"/>
    <property type="match status" value="1"/>
</dbReference>
<dbReference type="STRING" id="31234.E3LQ67"/>
<dbReference type="Proteomes" id="UP000008281">
    <property type="component" value="Unassembled WGS sequence"/>
</dbReference>
<evidence type="ECO:0000313" key="1">
    <source>
        <dbReference type="EMBL" id="EFP05582.1"/>
    </source>
</evidence>
<dbReference type="OMA" id="LWWDCIV"/>
<accession>E3LQ67</accession>
<dbReference type="EMBL" id="DS268412">
    <property type="protein sequence ID" value="EFP05582.1"/>
    <property type="molecule type" value="Genomic_DNA"/>
</dbReference>
<keyword evidence="2" id="KW-1185">Reference proteome</keyword>
<dbReference type="Gene3D" id="1.20.140.150">
    <property type="match status" value="1"/>
</dbReference>
<dbReference type="OrthoDB" id="5779987at2759"/>
<organism evidence="2">
    <name type="scientific">Caenorhabditis remanei</name>
    <name type="common">Caenorhabditis vulgaris</name>
    <dbReference type="NCBI Taxonomy" id="31234"/>
    <lineage>
        <taxon>Eukaryota</taxon>
        <taxon>Metazoa</taxon>
        <taxon>Ecdysozoa</taxon>
        <taxon>Nematoda</taxon>
        <taxon>Chromadorea</taxon>
        <taxon>Rhabditida</taxon>
        <taxon>Rhabditina</taxon>
        <taxon>Rhabditomorpha</taxon>
        <taxon>Rhabditoidea</taxon>
        <taxon>Rhabditidae</taxon>
        <taxon>Peloderinae</taxon>
        <taxon>Caenorhabditis</taxon>
    </lineage>
</organism>
<protein>
    <submittedName>
        <fullName evidence="1">Uncharacterized protein</fullName>
    </submittedName>
</protein>
<name>E3LQ67_CAERE</name>
<dbReference type="GO" id="GO:0016020">
    <property type="term" value="C:membrane"/>
    <property type="evidence" value="ECO:0007669"/>
    <property type="project" value="InterPro"/>
</dbReference>
<dbReference type="HOGENOM" id="CLU_065659_1_0_1"/>
<dbReference type="eggNOG" id="ENOG502SSA9">
    <property type="taxonomic scope" value="Eukaryota"/>
</dbReference>
<gene>
    <name evidence="1" type="ORF">CRE_27396</name>
</gene>
<dbReference type="GO" id="GO:0030425">
    <property type="term" value="C:dendrite"/>
    <property type="evidence" value="ECO:0007669"/>
    <property type="project" value="EnsemblMetazoa"/>
</dbReference>
<dbReference type="PANTHER" id="PTHR35574:SF4">
    <property type="entry name" value="CLC-LIKE PROTEIN"/>
    <property type="match status" value="1"/>
</dbReference>
<dbReference type="FunCoup" id="E3LQ67">
    <property type="interactions" value="11"/>
</dbReference>
<proteinExistence type="predicted"/>
<evidence type="ECO:0000313" key="2">
    <source>
        <dbReference type="Proteomes" id="UP000008281"/>
    </source>
</evidence>
<dbReference type="InterPro" id="IPR010761">
    <property type="entry name" value="Clc_prot-like"/>
</dbReference>
<reference evidence="1" key="1">
    <citation type="submission" date="2007-07" db="EMBL/GenBank/DDBJ databases">
        <title>PCAP assembly of the Caenorhabditis remanei genome.</title>
        <authorList>
            <consortium name="The Caenorhabditis remanei Sequencing Consortium"/>
            <person name="Wilson R.K."/>
        </authorList>
    </citation>
    <scope>NUCLEOTIDE SEQUENCE [LARGE SCALE GENOMIC DNA]</scope>
    <source>
        <strain evidence="1">PB4641</strain>
    </source>
</reference>
<dbReference type="Pfam" id="PF07062">
    <property type="entry name" value="Clc-like"/>
    <property type="match status" value="1"/>
</dbReference>